<comment type="caution">
    <text evidence="4">The sequence shown here is derived from an EMBL/GenBank/DDBJ whole genome shotgun (WGS) entry which is preliminary data.</text>
</comment>
<evidence type="ECO:0000313" key="4">
    <source>
        <dbReference type="EMBL" id="MDR7151382.1"/>
    </source>
</evidence>
<dbReference type="InterPro" id="IPR037135">
    <property type="entry name" value="DUF1653-like_dom_sf"/>
</dbReference>
<sequence>MSFSPVTPASDPTDTDLPPLDATPPGLYRHYKGGWYAVIDTVRCSETLQGMTVYRALYGGLGLWVRPAAMFNQSAEFDGRHQRRFVPWNPAEVPLADLPTAHALVAYLRDQAQRRGMDLDAALRPPPPEPTTCCERGCNGCVWEGFYNAMGYWRDDAIELISQKPPQAAA</sequence>
<accession>A0ABU1WR57</accession>
<evidence type="ECO:0000259" key="2">
    <source>
        <dbReference type="Pfam" id="PF07866"/>
    </source>
</evidence>
<evidence type="ECO:0000256" key="1">
    <source>
        <dbReference type="SAM" id="MobiDB-lite"/>
    </source>
</evidence>
<evidence type="ECO:0008006" key="6">
    <source>
        <dbReference type="Google" id="ProtNLM"/>
    </source>
</evidence>
<gene>
    <name evidence="4" type="ORF">J2W49_003358</name>
</gene>
<feature type="compositionally biased region" description="Low complexity" evidence="1">
    <location>
        <begin position="7"/>
        <end position="22"/>
    </location>
</feature>
<dbReference type="Proteomes" id="UP001265700">
    <property type="component" value="Unassembled WGS sequence"/>
</dbReference>
<dbReference type="Gene3D" id="2.30.30.320">
    <property type="entry name" value="DUF1653-like domain"/>
    <property type="match status" value="1"/>
</dbReference>
<reference evidence="4 5" key="1">
    <citation type="submission" date="2023-07" db="EMBL/GenBank/DDBJ databases">
        <title>Sorghum-associated microbial communities from plants grown in Nebraska, USA.</title>
        <authorList>
            <person name="Schachtman D."/>
        </authorList>
    </citation>
    <scope>NUCLEOTIDE SEQUENCE [LARGE SCALE GENOMIC DNA]</scope>
    <source>
        <strain evidence="4 5">4249</strain>
    </source>
</reference>
<feature type="region of interest" description="Disordered" evidence="1">
    <location>
        <begin position="1"/>
        <end position="22"/>
    </location>
</feature>
<keyword evidence="5" id="KW-1185">Reference proteome</keyword>
<dbReference type="Pfam" id="PF09791">
    <property type="entry name" value="Oxidored-like"/>
    <property type="match status" value="1"/>
</dbReference>
<dbReference type="Pfam" id="PF07866">
    <property type="entry name" value="DUF1653"/>
    <property type="match status" value="1"/>
</dbReference>
<protein>
    <recommendedName>
        <fullName evidence="6">DUF1653 domain-containing protein</fullName>
    </recommendedName>
</protein>
<organism evidence="4 5">
    <name type="scientific">Hydrogenophaga palleronii</name>
    <dbReference type="NCBI Taxonomy" id="65655"/>
    <lineage>
        <taxon>Bacteria</taxon>
        <taxon>Pseudomonadati</taxon>
        <taxon>Pseudomonadota</taxon>
        <taxon>Betaproteobacteria</taxon>
        <taxon>Burkholderiales</taxon>
        <taxon>Comamonadaceae</taxon>
        <taxon>Hydrogenophaga</taxon>
    </lineage>
</organism>
<feature type="domain" description="Oxidoreductase-like" evidence="3">
    <location>
        <begin position="123"/>
        <end position="156"/>
    </location>
</feature>
<evidence type="ECO:0000313" key="5">
    <source>
        <dbReference type="Proteomes" id="UP001265700"/>
    </source>
</evidence>
<dbReference type="InterPro" id="IPR023387">
    <property type="entry name" value="DUF1653-like_dom"/>
</dbReference>
<feature type="domain" description="DUF1653" evidence="2">
    <location>
        <begin position="26"/>
        <end position="86"/>
    </location>
</feature>
<dbReference type="EMBL" id="JAVDWU010000007">
    <property type="protein sequence ID" value="MDR7151382.1"/>
    <property type="molecule type" value="Genomic_DNA"/>
</dbReference>
<dbReference type="InterPro" id="IPR019180">
    <property type="entry name" value="Oxidoreductase-like_N"/>
</dbReference>
<proteinExistence type="predicted"/>
<evidence type="ECO:0000259" key="3">
    <source>
        <dbReference type="Pfam" id="PF09791"/>
    </source>
</evidence>
<name>A0ABU1WR57_9BURK</name>